<dbReference type="RefSeq" id="WP_002908293.1">
    <property type="nucleotide sequence ID" value="NZ_GL872442.1"/>
</dbReference>
<keyword evidence="1" id="KW-1133">Transmembrane helix</keyword>
<dbReference type="AlphaFoldDB" id="F0IJ08"/>
<dbReference type="HOGENOM" id="CLU_1739552_0_0_9"/>
<feature type="transmembrane region" description="Helical" evidence="1">
    <location>
        <begin position="12"/>
        <end position="32"/>
    </location>
</feature>
<proteinExistence type="predicted"/>
<evidence type="ECO:0000313" key="2">
    <source>
        <dbReference type="EMBL" id="EGD37589.1"/>
    </source>
</evidence>
<evidence type="ECO:0000313" key="3">
    <source>
        <dbReference type="Proteomes" id="UP000003530"/>
    </source>
</evidence>
<sequence>MKGKRRQGSTLPMVIVTIVLLVAMIGILASIVDTGQTQTQRMYSYLKAKYTATSGTQLAWGAYLEADPKKNPSQLYQEFKNRANSPTPSNIPVKSTHTFKDGGVAEIEMNGKLEKGLRGPENYYITIKSRSKLAGSNDYYEHVVIFNFQSRGIRSEEGHLRTVNK</sequence>
<accession>F0IJ08</accession>
<evidence type="ECO:0000256" key="1">
    <source>
        <dbReference type="SAM" id="Phobius"/>
    </source>
</evidence>
<comment type="caution">
    <text evidence="2">The sequence shown here is derived from an EMBL/GenBank/DDBJ whole genome shotgun (WGS) entry which is preliminary data.</text>
</comment>
<dbReference type="Proteomes" id="UP000003530">
    <property type="component" value="Unassembled WGS sequence"/>
</dbReference>
<dbReference type="EMBL" id="AEXY01000003">
    <property type="protein sequence ID" value="EGD37589.1"/>
    <property type="molecule type" value="Genomic_DNA"/>
</dbReference>
<keyword evidence="1" id="KW-0812">Transmembrane</keyword>
<protein>
    <recommendedName>
        <fullName evidence="4">Type 4 fimbrial biogenesis protein PilX N-terminal domain-containing protein</fullName>
    </recommendedName>
</protein>
<evidence type="ECO:0008006" key="4">
    <source>
        <dbReference type="Google" id="ProtNLM"/>
    </source>
</evidence>
<gene>
    <name evidence="2" type="ORF">HMPREF9383_0083</name>
</gene>
<organism evidence="2 3">
    <name type="scientific">Streptococcus sanguinis SK150</name>
    <dbReference type="NCBI Taxonomy" id="888811"/>
    <lineage>
        <taxon>Bacteria</taxon>
        <taxon>Bacillati</taxon>
        <taxon>Bacillota</taxon>
        <taxon>Bacilli</taxon>
        <taxon>Lactobacillales</taxon>
        <taxon>Streptococcaceae</taxon>
        <taxon>Streptococcus</taxon>
    </lineage>
</organism>
<dbReference type="PATRIC" id="fig|888811.3.peg.78"/>
<reference evidence="2 3" key="1">
    <citation type="submission" date="2011-02" db="EMBL/GenBank/DDBJ databases">
        <authorList>
            <person name="Muzny D."/>
            <person name="Qin X."/>
            <person name="Deng J."/>
            <person name="Jiang H."/>
            <person name="Liu Y."/>
            <person name="Qu J."/>
            <person name="Song X.-Z."/>
            <person name="Zhang L."/>
            <person name="Thornton R."/>
            <person name="Coyle M."/>
            <person name="Francisco L."/>
            <person name="Jackson L."/>
            <person name="Javaid M."/>
            <person name="Korchina V."/>
            <person name="Kovar C."/>
            <person name="Mata R."/>
            <person name="Mathew T."/>
            <person name="Ngo R."/>
            <person name="Nguyen L."/>
            <person name="Nguyen N."/>
            <person name="Okwuonu G."/>
            <person name="Ongeri F."/>
            <person name="Pham C."/>
            <person name="Simmons D."/>
            <person name="Wilczek-Boney K."/>
            <person name="Hale W."/>
            <person name="Jakkamsetti A."/>
            <person name="Pham P."/>
            <person name="Ruth R."/>
            <person name="San Lucas F."/>
            <person name="Warren J."/>
            <person name="Zhang J."/>
            <person name="Zhao Z."/>
            <person name="Zhou C."/>
            <person name="Zhu D."/>
            <person name="Lee S."/>
            <person name="Bess C."/>
            <person name="Blankenburg K."/>
            <person name="Forbes L."/>
            <person name="Fu Q."/>
            <person name="Gubbala S."/>
            <person name="Hirani K."/>
            <person name="Jayaseelan J.C."/>
            <person name="Lara F."/>
            <person name="Munidasa M."/>
            <person name="Palculict T."/>
            <person name="Patil S."/>
            <person name="Pu L.-L."/>
            <person name="Saada N."/>
            <person name="Tang L."/>
            <person name="Weissenberger G."/>
            <person name="Zhu Y."/>
            <person name="Hemphill L."/>
            <person name="Shang Y."/>
            <person name="Youmans B."/>
            <person name="Ayvaz T."/>
            <person name="Ross M."/>
            <person name="Santibanez J."/>
            <person name="Aqrawi P."/>
            <person name="Gross S."/>
            <person name="Joshi V."/>
            <person name="Fowler G."/>
            <person name="Nazareth L."/>
            <person name="Reid J."/>
            <person name="Worley K."/>
            <person name="Petrosino J."/>
            <person name="Highlander S."/>
            <person name="Gibbs R."/>
        </authorList>
    </citation>
    <scope>NUCLEOTIDE SEQUENCE [LARGE SCALE GENOMIC DNA]</scope>
    <source>
        <strain evidence="2 3">SK150</strain>
    </source>
</reference>
<name>F0IJ08_STRSA</name>
<keyword evidence="1" id="KW-0472">Membrane</keyword>